<gene>
    <name evidence="1" type="ORF">M378DRAFT_84831</name>
</gene>
<evidence type="ECO:0000313" key="1">
    <source>
        <dbReference type="EMBL" id="KIL59647.1"/>
    </source>
</evidence>
<proteinExistence type="predicted"/>
<dbReference type="OrthoDB" id="2612212at2759"/>
<keyword evidence="2" id="KW-1185">Reference proteome</keyword>
<organism evidence="1 2">
    <name type="scientific">Amanita muscaria (strain Koide BX008)</name>
    <dbReference type="NCBI Taxonomy" id="946122"/>
    <lineage>
        <taxon>Eukaryota</taxon>
        <taxon>Fungi</taxon>
        <taxon>Dikarya</taxon>
        <taxon>Basidiomycota</taxon>
        <taxon>Agaricomycotina</taxon>
        <taxon>Agaricomycetes</taxon>
        <taxon>Agaricomycetidae</taxon>
        <taxon>Agaricales</taxon>
        <taxon>Pluteineae</taxon>
        <taxon>Amanitaceae</taxon>
        <taxon>Amanita</taxon>
    </lineage>
</organism>
<protein>
    <recommendedName>
        <fullName evidence="3">C2H2-type domain-containing protein</fullName>
    </recommendedName>
</protein>
<evidence type="ECO:0000313" key="2">
    <source>
        <dbReference type="Proteomes" id="UP000054549"/>
    </source>
</evidence>
<name>A0A0C2WE49_AMAMK</name>
<accession>A0A0C2WE49</accession>
<dbReference type="AlphaFoldDB" id="A0A0C2WE49"/>
<dbReference type="InParanoid" id="A0A0C2WE49"/>
<dbReference type="Proteomes" id="UP000054549">
    <property type="component" value="Unassembled WGS sequence"/>
</dbReference>
<sequence>MITESIVDPDVDVICCWGGCGERFVDADKVTYQKHLLLHGVRTFGQTITICKWIDPENGEECGKPLQMQSMLKHVCGRTHVNLLSKMCPLCKRDQARGSNIHRHWLSCIFFIELDEEEQKRLWSEYSKKPFDWYLEQQETRGVIPSSSRT</sequence>
<evidence type="ECO:0008006" key="3">
    <source>
        <dbReference type="Google" id="ProtNLM"/>
    </source>
</evidence>
<dbReference type="EMBL" id="KN818312">
    <property type="protein sequence ID" value="KIL59647.1"/>
    <property type="molecule type" value="Genomic_DNA"/>
</dbReference>
<reference evidence="1 2" key="1">
    <citation type="submission" date="2014-04" db="EMBL/GenBank/DDBJ databases">
        <title>Evolutionary Origins and Diversification of the Mycorrhizal Mutualists.</title>
        <authorList>
            <consortium name="DOE Joint Genome Institute"/>
            <consortium name="Mycorrhizal Genomics Consortium"/>
            <person name="Kohler A."/>
            <person name="Kuo A."/>
            <person name="Nagy L.G."/>
            <person name="Floudas D."/>
            <person name="Copeland A."/>
            <person name="Barry K.W."/>
            <person name="Cichocki N."/>
            <person name="Veneault-Fourrey C."/>
            <person name="LaButti K."/>
            <person name="Lindquist E.A."/>
            <person name="Lipzen A."/>
            <person name="Lundell T."/>
            <person name="Morin E."/>
            <person name="Murat C."/>
            <person name="Riley R."/>
            <person name="Ohm R."/>
            <person name="Sun H."/>
            <person name="Tunlid A."/>
            <person name="Henrissat B."/>
            <person name="Grigoriev I.V."/>
            <person name="Hibbett D.S."/>
            <person name="Martin F."/>
        </authorList>
    </citation>
    <scope>NUCLEOTIDE SEQUENCE [LARGE SCALE GENOMIC DNA]</scope>
    <source>
        <strain evidence="1 2">Koide BX008</strain>
    </source>
</reference>
<dbReference type="HOGENOM" id="CLU_1740039_0_0_1"/>